<name>A0A3S0HBI8_9BACI</name>
<proteinExistence type="predicted"/>
<dbReference type="SUPFAM" id="SSF55383">
    <property type="entry name" value="Copper amine oxidase, domain N"/>
    <property type="match status" value="1"/>
</dbReference>
<feature type="signal peptide" evidence="1">
    <location>
        <begin position="1"/>
        <end position="25"/>
    </location>
</feature>
<feature type="domain" description="Copper amine oxidase-like N-terminal" evidence="2">
    <location>
        <begin position="215"/>
        <end position="291"/>
    </location>
</feature>
<comment type="caution">
    <text evidence="3">The sequence shown here is derived from an EMBL/GenBank/DDBJ whole genome shotgun (WGS) entry which is preliminary data.</text>
</comment>
<organism evidence="3 4">
    <name type="scientific">Lysinibacillus telephonicus</name>
    <dbReference type="NCBI Taxonomy" id="1714840"/>
    <lineage>
        <taxon>Bacteria</taxon>
        <taxon>Bacillati</taxon>
        <taxon>Bacillota</taxon>
        <taxon>Bacilli</taxon>
        <taxon>Bacillales</taxon>
        <taxon>Bacillaceae</taxon>
        <taxon>Lysinibacillus</taxon>
    </lineage>
</organism>
<sequence length="298" mass="33583">MKKAIPFLLTSAMVSGFMLSPAVYAENNESIPIAEQEVENYFTVAGEIKKITEEPSGNYFAAVENGEQQFGFYFNDTVKVFDNTGKQVELKEGMNITAFVDANNIMLMIYPPRYSPDVVIVQTEQQGTAELQQFDENLLNKKKDLKIFVNDQTIIENLAGVKKSKEDIIKRDVLIFYDIVLESYPGQTTPKKIVILTEYSQEIENAIAIAENDFYEVNGEKMIPLRLVSEQLGFKVESNGNGAIISKGNLSFTITRGSTAYGYNKALGYFKEAPALLEENKTYVPYEFLEKLIEISEE</sequence>
<evidence type="ECO:0000313" key="4">
    <source>
        <dbReference type="Proteomes" id="UP000276349"/>
    </source>
</evidence>
<evidence type="ECO:0000313" key="3">
    <source>
        <dbReference type="EMBL" id="RTQ87325.1"/>
    </source>
</evidence>
<dbReference type="Proteomes" id="UP000276349">
    <property type="component" value="Unassembled WGS sequence"/>
</dbReference>
<keyword evidence="1" id="KW-0732">Signal</keyword>
<feature type="chain" id="PRO_5018705239" evidence="1">
    <location>
        <begin position="26"/>
        <end position="298"/>
    </location>
</feature>
<evidence type="ECO:0000256" key="1">
    <source>
        <dbReference type="SAM" id="SignalP"/>
    </source>
</evidence>
<dbReference type="AlphaFoldDB" id="A0A3S0HBI8"/>
<gene>
    <name evidence="3" type="ORF">EKG35_19290</name>
</gene>
<accession>A0A3S0HBI8</accession>
<dbReference type="InterPro" id="IPR036582">
    <property type="entry name" value="Mao_N_sf"/>
</dbReference>
<dbReference type="RefSeq" id="WP_126296179.1">
    <property type="nucleotide sequence ID" value="NZ_CP185866.1"/>
</dbReference>
<dbReference type="Pfam" id="PF07833">
    <property type="entry name" value="Cu_amine_oxidN1"/>
    <property type="match status" value="1"/>
</dbReference>
<evidence type="ECO:0000259" key="2">
    <source>
        <dbReference type="Pfam" id="PF07833"/>
    </source>
</evidence>
<reference evidence="3 4" key="1">
    <citation type="submission" date="2018-12" db="EMBL/GenBank/DDBJ databases">
        <authorList>
            <person name="Yu L."/>
        </authorList>
    </citation>
    <scope>NUCLEOTIDE SEQUENCE [LARGE SCALE GENOMIC DNA]</scope>
    <source>
        <strain evidence="3 4">S5H2222</strain>
    </source>
</reference>
<dbReference type="OrthoDB" id="1684927at2"/>
<protein>
    <submittedName>
        <fullName evidence="3">Copper amine oxidase N-terminal domain-containing protein</fullName>
    </submittedName>
</protein>
<dbReference type="Gene3D" id="3.30.457.10">
    <property type="entry name" value="Copper amine oxidase-like, N-terminal domain"/>
    <property type="match status" value="1"/>
</dbReference>
<dbReference type="InterPro" id="IPR012854">
    <property type="entry name" value="Cu_amine_oxidase-like_N"/>
</dbReference>
<keyword evidence="4" id="KW-1185">Reference proteome</keyword>
<dbReference type="EMBL" id="RXNR01000099">
    <property type="protein sequence ID" value="RTQ87325.1"/>
    <property type="molecule type" value="Genomic_DNA"/>
</dbReference>